<protein>
    <recommendedName>
        <fullName evidence="4">BZIP domain-containing protein</fullName>
    </recommendedName>
</protein>
<dbReference type="GO" id="GO:0003700">
    <property type="term" value="F:DNA-binding transcription factor activity"/>
    <property type="evidence" value="ECO:0007669"/>
    <property type="project" value="InterPro"/>
</dbReference>
<feature type="region of interest" description="Disordered" evidence="1">
    <location>
        <begin position="1"/>
        <end position="47"/>
    </location>
</feature>
<feature type="compositionally biased region" description="Low complexity" evidence="1">
    <location>
        <begin position="139"/>
        <end position="166"/>
    </location>
</feature>
<dbReference type="OrthoDB" id="3535998at2759"/>
<name>A0A218YU20_9HELO</name>
<dbReference type="InParanoid" id="A0A218YU20"/>
<dbReference type="PANTHER" id="PTHR37012">
    <property type="entry name" value="B-ZIP TRANSCRIPTION FACTOR (EUROFUNG)-RELATED"/>
    <property type="match status" value="1"/>
</dbReference>
<dbReference type="Gene3D" id="1.20.5.170">
    <property type="match status" value="1"/>
</dbReference>
<organism evidence="2 3">
    <name type="scientific">Diplocarpon coronariae</name>
    <dbReference type="NCBI Taxonomy" id="2795749"/>
    <lineage>
        <taxon>Eukaryota</taxon>
        <taxon>Fungi</taxon>
        <taxon>Dikarya</taxon>
        <taxon>Ascomycota</taxon>
        <taxon>Pezizomycotina</taxon>
        <taxon>Leotiomycetes</taxon>
        <taxon>Helotiales</taxon>
        <taxon>Drepanopezizaceae</taxon>
        <taxon>Diplocarpon</taxon>
    </lineage>
</organism>
<feature type="compositionally biased region" description="Basic and acidic residues" evidence="1">
    <location>
        <begin position="30"/>
        <end position="47"/>
    </location>
</feature>
<accession>A0A218YU20</accession>
<proteinExistence type="predicted"/>
<feature type="region of interest" description="Disordered" evidence="1">
    <location>
        <begin position="120"/>
        <end position="166"/>
    </location>
</feature>
<keyword evidence="3" id="KW-1185">Reference proteome</keyword>
<sequence length="270" mass="29478">MAPALTERIGSRGGKRSVTHLSKAQLARKRANDREAQRNIRQRTKEHIENLERKVKELEQSGMASNIERVLKRNRELEDEVERLRALVSGHHAPVAAAPADLQDELLMPQKAPMPLDWMSESASPGQWSQVSHNPALNTTPEMPTSTSSDTTSNSSQYSTTSAPAYPATTAPMGYDEVYTPTESWGSPVSYGPPTTSVLQGMSKAAPAWSSPIDPSFSSQPSRYADMQMAGFGPSHAHSHSHGLPLVNAPPYSQGSSTSWQNQPLSYSFH</sequence>
<dbReference type="CDD" id="cd14688">
    <property type="entry name" value="bZIP_YAP"/>
    <property type="match status" value="1"/>
</dbReference>
<feature type="compositionally biased region" description="Polar residues" evidence="1">
    <location>
        <begin position="121"/>
        <end position="138"/>
    </location>
</feature>
<evidence type="ECO:0000313" key="2">
    <source>
        <dbReference type="EMBL" id="OWO98895.1"/>
    </source>
</evidence>
<reference evidence="2 3" key="1">
    <citation type="submission" date="2017-04" db="EMBL/GenBank/DDBJ databases">
        <title>Draft genome sequence of Marssonina coronaria NL1: causal agent of apple blotch.</title>
        <authorList>
            <person name="Cheng Q."/>
        </authorList>
    </citation>
    <scope>NUCLEOTIDE SEQUENCE [LARGE SCALE GENOMIC DNA]</scope>
    <source>
        <strain evidence="2 3">NL1</strain>
    </source>
</reference>
<dbReference type="Proteomes" id="UP000242519">
    <property type="component" value="Unassembled WGS sequence"/>
</dbReference>
<gene>
    <name evidence="2" type="ORF">B2J93_9566</name>
</gene>
<evidence type="ECO:0008006" key="4">
    <source>
        <dbReference type="Google" id="ProtNLM"/>
    </source>
</evidence>
<feature type="compositionally biased region" description="Polar residues" evidence="1">
    <location>
        <begin position="251"/>
        <end position="270"/>
    </location>
</feature>
<comment type="caution">
    <text evidence="2">The sequence shown here is derived from an EMBL/GenBank/DDBJ whole genome shotgun (WGS) entry which is preliminary data.</text>
</comment>
<dbReference type="EMBL" id="MZNU01000375">
    <property type="protein sequence ID" value="OWO98895.1"/>
    <property type="molecule type" value="Genomic_DNA"/>
</dbReference>
<evidence type="ECO:0000313" key="3">
    <source>
        <dbReference type="Proteomes" id="UP000242519"/>
    </source>
</evidence>
<dbReference type="InterPro" id="IPR046347">
    <property type="entry name" value="bZIP_sf"/>
</dbReference>
<feature type="region of interest" description="Disordered" evidence="1">
    <location>
        <begin position="231"/>
        <end position="270"/>
    </location>
</feature>
<dbReference type="AlphaFoldDB" id="A0A218YU20"/>
<dbReference type="SUPFAM" id="SSF57959">
    <property type="entry name" value="Leucine zipper domain"/>
    <property type="match status" value="1"/>
</dbReference>
<evidence type="ECO:0000256" key="1">
    <source>
        <dbReference type="SAM" id="MobiDB-lite"/>
    </source>
</evidence>